<dbReference type="InterPro" id="IPR000182">
    <property type="entry name" value="GNAT_dom"/>
</dbReference>
<dbReference type="Gene3D" id="3.40.630.30">
    <property type="match status" value="1"/>
</dbReference>
<dbReference type="PROSITE" id="PS51186">
    <property type="entry name" value="GNAT"/>
    <property type="match status" value="1"/>
</dbReference>
<evidence type="ECO:0000259" key="1">
    <source>
        <dbReference type="PROSITE" id="PS51186"/>
    </source>
</evidence>
<dbReference type="GeneID" id="93476862"/>
<dbReference type="RefSeq" id="WP_338708862.1">
    <property type="nucleotide sequence ID" value="NZ_CP145892.1"/>
</dbReference>
<organism evidence="2 3">
    <name type="scientific">Paenibacillus amylolyticus</name>
    <dbReference type="NCBI Taxonomy" id="1451"/>
    <lineage>
        <taxon>Bacteria</taxon>
        <taxon>Bacillati</taxon>
        <taxon>Bacillota</taxon>
        <taxon>Bacilli</taxon>
        <taxon>Bacillales</taxon>
        <taxon>Paenibacillaceae</taxon>
        <taxon>Paenibacillus</taxon>
    </lineage>
</organism>
<sequence>MILKPEKFDHTSETERLVIRPLQKDDYENWLYEFENRHPSQHRHDKGKMDMSECTLDWFHDLVDRHQELARTDAVYVFGVFRKQDGTHLGMIDIATLARDHFQWGSFGYTIHNQYWRKGYGKEAVNGALHIAFEHLKFHRIEAHINVDNTPSMKLAESVGMEFECLRTGFIHENNEWTDHLVYYKNSI</sequence>
<name>A0ABD8B1G0_PAEAM</name>
<dbReference type="SUPFAM" id="SSF55729">
    <property type="entry name" value="Acyl-CoA N-acyltransferases (Nat)"/>
    <property type="match status" value="1"/>
</dbReference>
<dbReference type="Proteomes" id="UP001364764">
    <property type="component" value="Chromosome"/>
</dbReference>
<dbReference type="PANTHER" id="PTHR43792:SF1">
    <property type="entry name" value="N-ACETYLTRANSFERASE DOMAIN-CONTAINING PROTEIN"/>
    <property type="match status" value="1"/>
</dbReference>
<dbReference type="EMBL" id="CP145892">
    <property type="protein sequence ID" value="WWP23483.1"/>
    <property type="molecule type" value="Genomic_DNA"/>
</dbReference>
<dbReference type="Pfam" id="PF13302">
    <property type="entry name" value="Acetyltransf_3"/>
    <property type="match status" value="1"/>
</dbReference>
<reference evidence="2 3" key="1">
    <citation type="submission" date="2024-02" db="EMBL/GenBank/DDBJ databases">
        <title>Complete sequences of two Paenibacillus sp. strains and one Lysinibacillus strain isolated from the environment on STAA medium highlight biotechnological potential.</title>
        <authorList>
            <person name="Attere S.A."/>
            <person name="Piche L.C."/>
            <person name="Intertaglia L."/>
            <person name="Lami R."/>
            <person name="Charette S.J."/>
            <person name="Vincent A.T."/>
        </authorList>
    </citation>
    <scope>NUCLEOTIDE SEQUENCE [LARGE SCALE GENOMIC DNA]</scope>
    <source>
        <strain evidence="2 3">Y5S-7</strain>
    </source>
</reference>
<proteinExistence type="predicted"/>
<dbReference type="AlphaFoldDB" id="A0ABD8B1G0"/>
<feature type="domain" description="N-acetyltransferase" evidence="1">
    <location>
        <begin position="17"/>
        <end position="188"/>
    </location>
</feature>
<dbReference type="InterPro" id="IPR016181">
    <property type="entry name" value="Acyl_CoA_acyltransferase"/>
</dbReference>
<dbReference type="InterPro" id="IPR051531">
    <property type="entry name" value="N-acetyltransferase"/>
</dbReference>
<dbReference type="PANTHER" id="PTHR43792">
    <property type="entry name" value="GNAT FAMILY, PUTATIVE (AFU_ORTHOLOGUE AFUA_3G00765)-RELATED-RELATED"/>
    <property type="match status" value="1"/>
</dbReference>
<gene>
    <name evidence="2" type="ORF">V6668_15315</name>
</gene>
<evidence type="ECO:0000313" key="2">
    <source>
        <dbReference type="EMBL" id="WWP23483.1"/>
    </source>
</evidence>
<protein>
    <submittedName>
        <fullName evidence="2">GNAT family N-acetyltransferase</fullName>
    </submittedName>
</protein>
<evidence type="ECO:0000313" key="3">
    <source>
        <dbReference type="Proteomes" id="UP001364764"/>
    </source>
</evidence>
<accession>A0ABD8B1G0</accession>